<reference evidence="8 9" key="1">
    <citation type="journal article" date="2019" name="Emerg. Microbes Infect.">
        <title>Comprehensive subspecies identification of 175 nontuberculous mycobacteria species based on 7547 genomic profiles.</title>
        <authorList>
            <person name="Matsumoto Y."/>
            <person name="Kinjo T."/>
            <person name="Motooka D."/>
            <person name="Nabeya D."/>
            <person name="Jung N."/>
            <person name="Uechi K."/>
            <person name="Horii T."/>
            <person name="Iida T."/>
            <person name="Fujita J."/>
            <person name="Nakamura S."/>
        </authorList>
    </citation>
    <scope>NUCLEOTIDE SEQUENCE [LARGE SCALE GENOMIC DNA]</scope>
    <source>
        <strain evidence="8 9">JCM 18538</strain>
    </source>
</reference>
<feature type="transmembrane region" description="Helical" evidence="6">
    <location>
        <begin position="242"/>
        <end position="262"/>
    </location>
</feature>
<feature type="transmembrane region" description="Helical" evidence="6">
    <location>
        <begin position="488"/>
        <end position="508"/>
    </location>
</feature>
<evidence type="ECO:0000259" key="7">
    <source>
        <dbReference type="PROSITE" id="PS50850"/>
    </source>
</evidence>
<accession>A0A7I7S768</accession>
<dbReference type="PANTHER" id="PTHR42718">
    <property type="entry name" value="MAJOR FACILITATOR SUPERFAMILY MULTIDRUG TRANSPORTER MFSC"/>
    <property type="match status" value="1"/>
</dbReference>
<keyword evidence="4 6" id="KW-0472">Membrane</keyword>
<evidence type="ECO:0000313" key="9">
    <source>
        <dbReference type="Proteomes" id="UP000467428"/>
    </source>
</evidence>
<feature type="transmembrane region" description="Helical" evidence="6">
    <location>
        <begin position="416"/>
        <end position="434"/>
    </location>
</feature>
<keyword evidence="3 6" id="KW-1133">Transmembrane helix</keyword>
<dbReference type="Pfam" id="PF07690">
    <property type="entry name" value="MFS_1"/>
    <property type="match status" value="1"/>
</dbReference>
<keyword evidence="2 6" id="KW-0812">Transmembrane</keyword>
<feature type="transmembrane region" description="Helical" evidence="6">
    <location>
        <begin position="340"/>
        <end position="360"/>
    </location>
</feature>
<gene>
    <name evidence="8" type="ORF">MARA_53230</name>
</gene>
<feature type="compositionally biased region" description="Low complexity" evidence="5">
    <location>
        <begin position="521"/>
        <end position="538"/>
    </location>
</feature>
<comment type="subcellular location">
    <subcellularLocation>
        <location evidence="1">Cell membrane</location>
        <topology evidence="1">Multi-pass membrane protein</topology>
    </subcellularLocation>
</comment>
<feature type="transmembrane region" description="Helical" evidence="6">
    <location>
        <begin position="118"/>
        <end position="139"/>
    </location>
</feature>
<feature type="transmembrane region" description="Helical" evidence="6">
    <location>
        <begin position="211"/>
        <end position="230"/>
    </location>
</feature>
<dbReference type="Gene3D" id="1.20.1720.10">
    <property type="entry name" value="Multidrug resistance protein D"/>
    <property type="match status" value="1"/>
</dbReference>
<keyword evidence="9" id="KW-1185">Reference proteome</keyword>
<evidence type="ECO:0000313" key="8">
    <source>
        <dbReference type="EMBL" id="BBY51855.1"/>
    </source>
</evidence>
<dbReference type="PROSITE" id="PS50850">
    <property type="entry name" value="MFS"/>
    <property type="match status" value="1"/>
</dbReference>
<dbReference type="CDD" id="cd17321">
    <property type="entry name" value="MFS_MMR_MDR_like"/>
    <property type="match status" value="1"/>
</dbReference>
<evidence type="ECO:0000256" key="4">
    <source>
        <dbReference type="ARBA" id="ARBA00023136"/>
    </source>
</evidence>
<feature type="transmembrane region" description="Helical" evidence="6">
    <location>
        <begin position="283"/>
        <end position="304"/>
    </location>
</feature>
<proteinExistence type="predicted"/>
<protein>
    <submittedName>
        <fullName evidence="8">MFS transporter</fullName>
    </submittedName>
</protein>
<dbReference type="SUPFAM" id="SSF103473">
    <property type="entry name" value="MFS general substrate transporter"/>
    <property type="match status" value="1"/>
</dbReference>
<dbReference type="PANTHER" id="PTHR42718:SF42">
    <property type="entry name" value="EXPORT PROTEIN"/>
    <property type="match status" value="1"/>
</dbReference>
<organism evidence="8 9">
    <name type="scientific">Mycolicibacterium arabiense</name>
    <dbReference type="NCBI Taxonomy" id="1286181"/>
    <lineage>
        <taxon>Bacteria</taxon>
        <taxon>Bacillati</taxon>
        <taxon>Actinomycetota</taxon>
        <taxon>Actinomycetes</taxon>
        <taxon>Mycobacteriales</taxon>
        <taxon>Mycobacteriaceae</taxon>
        <taxon>Mycolicibacterium</taxon>
    </lineage>
</organism>
<feature type="transmembrane region" description="Helical" evidence="6">
    <location>
        <begin position="316"/>
        <end position="333"/>
    </location>
</feature>
<evidence type="ECO:0000256" key="5">
    <source>
        <dbReference type="SAM" id="MobiDB-lite"/>
    </source>
</evidence>
<name>A0A7I7S768_9MYCO</name>
<feature type="transmembrane region" description="Helical" evidence="6">
    <location>
        <begin position="372"/>
        <end position="395"/>
    </location>
</feature>
<dbReference type="KEGG" id="marz:MARA_53230"/>
<dbReference type="InterPro" id="IPR020846">
    <property type="entry name" value="MFS_dom"/>
</dbReference>
<evidence type="ECO:0000256" key="6">
    <source>
        <dbReference type="SAM" id="Phobius"/>
    </source>
</evidence>
<feature type="domain" description="Major facilitator superfamily (MFS) profile" evidence="7">
    <location>
        <begin position="27"/>
        <end position="511"/>
    </location>
</feature>
<dbReference type="GO" id="GO:0022857">
    <property type="term" value="F:transmembrane transporter activity"/>
    <property type="evidence" value="ECO:0007669"/>
    <property type="project" value="InterPro"/>
</dbReference>
<feature type="transmembrane region" description="Helical" evidence="6">
    <location>
        <begin position="65"/>
        <end position="85"/>
    </location>
</feature>
<evidence type="ECO:0000256" key="3">
    <source>
        <dbReference type="ARBA" id="ARBA00022989"/>
    </source>
</evidence>
<feature type="transmembrane region" description="Helical" evidence="6">
    <location>
        <begin position="92"/>
        <end position="112"/>
    </location>
</feature>
<feature type="transmembrane region" description="Helical" evidence="6">
    <location>
        <begin position="26"/>
        <end position="45"/>
    </location>
</feature>
<feature type="transmembrane region" description="Helical" evidence="6">
    <location>
        <begin position="151"/>
        <end position="173"/>
    </location>
</feature>
<feature type="transmembrane region" description="Helical" evidence="6">
    <location>
        <begin position="179"/>
        <end position="199"/>
    </location>
</feature>
<evidence type="ECO:0000256" key="2">
    <source>
        <dbReference type="ARBA" id="ARBA00022692"/>
    </source>
</evidence>
<dbReference type="InterPro" id="IPR036259">
    <property type="entry name" value="MFS_trans_sf"/>
</dbReference>
<dbReference type="InterPro" id="IPR011701">
    <property type="entry name" value="MFS"/>
</dbReference>
<feature type="region of interest" description="Disordered" evidence="5">
    <location>
        <begin position="509"/>
        <end position="538"/>
    </location>
</feature>
<evidence type="ECO:0000256" key="1">
    <source>
        <dbReference type="ARBA" id="ARBA00004651"/>
    </source>
</evidence>
<dbReference type="GO" id="GO:0005886">
    <property type="term" value="C:plasma membrane"/>
    <property type="evidence" value="ECO:0007669"/>
    <property type="project" value="UniProtKB-SubCell"/>
</dbReference>
<dbReference type="EMBL" id="AP022593">
    <property type="protein sequence ID" value="BBY51855.1"/>
    <property type="molecule type" value="Genomic_DNA"/>
</dbReference>
<geneLocation type="plasmid" evidence="9">
    <name>pjcm18538 dna</name>
</geneLocation>
<dbReference type="AlphaFoldDB" id="A0A7I7S768"/>
<dbReference type="Gene3D" id="1.20.1250.20">
    <property type="entry name" value="MFS general substrate transporter like domains"/>
    <property type="match status" value="1"/>
</dbReference>
<sequence>MPVFDDIDNASYPMQAARKLTGGQRWTLVVSCLSVALVIGSMAALYTSLPDIAEQTGATQSQLTWVVDGYTLVLAGLVLPAGAVGDRYGRRLVLILGLLVFSAASVIPLLVADPWWLISARAIAGLGAAFVMPSTLSLLTAGFPEHQRGRAVGIWAGVAASGAVVGVLCSGALLEVWTWKSIFVGLTVAGLALMTAALTLPKTAQETHPPLDYIGSLCIAAAVGVIVIAVTEAPLRGWTDGWVLGLFAAGVVGSAAFVVVELRREYPLLDLRLFADRGFGSGALSLVLQFLVMFGAFFLLVQYLQLVVGYGPLQSAMALTPLIVPIVVISLIAPMLAERYGLRVVTAPGMLLIAVGLYLVSRLGVDATYPDFLWPLLAMGAGLGLVTAPATTAIVAATPVEKHGVAAAVNDASREIGAAIGVAIAGSVLAAGYTNRIQPVLPAVPPPAREAFADSLAAALPISEQSSPSAAHLADIAKEAFAHGNSQAALALSAITAINAVILAIWAPGRPPTTPRRRPSTETSTESQTDTSTESSTA</sequence>
<dbReference type="Proteomes" id="UP000467428">
    <property type="component" value="Chromosome"/>
</dbReference>